<keyword evidence="3" id="KW-1185">Reference proteome</keyword>
<dbReference type="AlphaFoldDB" id="A0A4Y8ZYU2"/>
<organism evidence="2 3">
    <name type="scientific">Sphingomonas parva</name>
    <dbReference type="NCBI Taxonomy" id="2555898"/>
    <lineage>
        <taxon>Bacteria</taxon>
        <taxon>Pseudomonadati</taxon>
        <taxon>Pseudomonadota</taxon>
        <taxon>Alphaproteobacteria</taxon>
        <taxon>Sphingomonadales</taxon>
        <taxon>Sphingomonadaceae</taxon>
        <taxon>Sphingomonas</taxon>
    </lineage>
</organism>
<sequence>MRAAAILTLFATALGVAACETYNDYDHGYGRHDYGRYDYSGRDYDRLGNDCGFFEGAGGDLLDPWLACTREGQQLVRDRYDQDEDRRLTEATAEEANIWFRRYADENGDMRLTDPEIRAALVTHVRFTGARRY</sequence>
<accession>A0A4Y8ZYU2</accession>
<evidence type="ECO:0000313" key="3">
    <source>
        <dbReference type="Proteomes" id="UP000298213"/>
    </source>
</evidence>
<comment type="caution">
    <text evidence="2">The sequence shown here is derived from an EMBL/GenBank/DDBJ whole genome shotgun (WGS) entry which is preliminary data.</text>
</comment>
<dbReference type="EMBL" id="SPDV01000001">
    <property type="protein sequence ID" value="TFI60179.1"/>
    <property type="molecule type" value="Genomic_DNA"/>
</dbReference>
<feature type="chain" id="PRO_5021459960" description="EF-hand domain-containing protein" evidence="1">
    <location>
        <begin position="19"/>
        <end position="133"/>
    </location>
</feature>
<evidence type="ECO:0000256" key="1">
    <source>
        <dbReference type="SAM" id="SignalP"/>
    </source>
</evidence>
<dbReference type="PROSITE" id="PS51257">
    <property type="entry name" value="PROKAR_LIPOPROTEIN"/>
    <property type="match status" value="1"/>
</dbReference>
<dbReference type="RefSeq" id="WP_135082524.1">
    <property type="nucleotide sequence ID" value="NZ_SPDV01000001.1"/>
</dbReference>
<evidence type="ECO:0008006" key="4">
    <source>
        <dbReference type="Google" id="ProtNLM"/>
    </source>
</evidence>
<keyword evidence="1" id="KW-0732">Signal</keyword>
<protein>
    <recommendedName>
        <fullName evidence="4">EF-hand domain-containing protein</fullName>
    </recommendedName>
</protein>
<reference evidence="2 3" key="1">
    <citation type="submission" date="2019-03" db="EMBL/GenBank/DDBJ databases">
        <title>Genome sequence of Sphingomonas sp. 17J27-24.</title>
        <authorList>
            <person name="Kim M."/>
            <person name="Maeng S."/>
            <person name="Sathiyaraj S."/>
        </authorList>
    </citation>
    <scope>NUCLEOTIDE SEQUENCE [LARGE SCALE GENOMIC DNA]</scope>
    <source>
        <strain evidence="2 3">17J27-24</strain>
    </source>
</reference>
<dbReference type="Proteomes" id="UP000298213">
    <property type="component" value="Unassembled WGS sequence"/>
</dbReference>
<proteinExistence type="predicted"/>
<name>A0A4Y8ZYU2_9SPHN</name>
<evidence type="ECO:0000313" key="2">
    <source>
        <dbReference type="EMBL" id="TFI60179.1"/>
    </source>
</evidence>
<dbReference type="OrthoDB" id="7585475at2"/>
<feature type="signal peptide" evidence="1">
    <location>
        <begin position="1"/>
        <end position="18"/>
    </location>
</feature>
<gene>
    <name evidence="2" type="ORF">E2493_00235</name>
</gene>